<accession>A0A564YWN5</accession>
<name>A0A564YWN5_HYMDI</name>
<feature type="compositionally biased region" description="Basic and acidic residues" evidence="1">
    <location>
        <begin position="53"/>
        <end position="64"/>
    </location>
</feature>
<keyword evidence="3" id="KW-1185">Reference proteome</keyword>
<protein>
    <submittedName>
        <fullName evidence="2">Uncharacterized protein</fullName>
    </submittedName>
</protein>
<sequence length="72" mass="7655">MGGLTGFSSLLPGVIRMDSSGAGGRLTEEELNAPISTNDHPFLRVHAALIEAFEKSQKKGEENSQKGNPEDS</sequence>
<evidence type="ECO:0000313" key="3">
    <source>
        <dbReference type="Proteomes" id="UP000321570"/>
    </source>
</evidence>
<dbReference type="Proteomes" id="UP000321570">
    <property type="component" value="Unassembled WGS sequence"/>
</dbReference>
<feature type="region of interest" description="Disordered" evidence="1">
    <location>
        <begin position="1"/>
        <end position="29"/>
    </location>
</feature>
<dbReference type="AlphaFoldDB" id="A0A564YWN5"/>
<evidence type="ECO:0000313" key="2">
    <source>
        <dbReference type="EMBL" id="VUZ51697.1"/>
    </source>
</evidence>
<dbReference type="EMBL" id="CABIJS010000444">
    <property type="protein sequence ID" value="VUZ51697.1"/>
    <property type="molecule type" value="Genomic_DNA"/>
</dbReference>
<feature type="region of interest" description="Disordered" evidence="1">
    <location>
        <begin position="53"/>
        <end position="72"/>
    </location>
</feature>
<organism evidence="2 3">
    <name type="scientific">Hymenolepis diminuta</name>
    <name type="common">Rat tapeworm</name>
    <dbReference type="NCBI Taxonomy" id="6216"/>
    <lineage>
        <taxon>Eukaryota</taxon>
        <taxon>Metazoa</taxon>
        <taxon>Spiralia</taxon>
        <taxon>Lophotrochozoa</taxon>
        <taxon>Platyhelminthes</taxon>
        <taxon>Cestoda</taxon>
        <taxon>Eucestoda</taxon>
        <taxon>Cyclophyllidea</taxon>
        <taxon>Hymenolepididae</taxon>
        <taxon>Hymenolepis</taxon>
    </lineage>
</organism>
<proteinExistence type="predicted"/>
<evidence type="ECO:0000256" key="1">
    <source>
        <dbReference type="SAM" id="MobiDB-lite"/>
    </source>
</evidence>
<reference evidence="2 3" key="1">
    <citation type="submission" date="2019-07" db="EMBL/GenBank/DDBJ databases">
        <authorList>
            <person name="Jastrzebski P J."/>
            <person name="Paukszto L."/>
            <person name="Jastrzebski P J."/>
        </authorList>
    </citation>
    <scope>NUCLEOTIDE SEQUENCE [LARGE SCALE GENOMIC DNA]</scope>
    <source>
        <strain evidence="2 3">WMS-il1</strain>
    </source>
</reference>
<gene>
    <name evidence="2" type="ORF">WMSIL1_LOCUS10515</name>
</gene>